<dbReference type="PANTHER" id="PTHR42791:SF1">
    <property type="entry name" value="N-ACETYLTRANSFERASE DOMAIN-CONTAINING PROTEIN"/>
    <property type="match status" value="1"/>
</dbReference>
<dbReference type="Gene3D" id="3.40.630.30">
    <property type="match status" value="1"/>
</dbReference>
<gene>
    <name evidence="2" type="ORF">Cvel_652</name>
</gene>
<reference evidence="2" key="1">
    <citation type="submission" date="2014-11" db="EMBL/GenBank/DDBJ databases">
        <authorList>
            <person name="Otto D Thomas"/>
            <person name="Naeem Raeece"/>
        </authorList>
    </citation>
    <scope>NUCLEOTIDE SEQUENCE</scope>
</reference>
<dbReference type="AlphaFoldDB" id="A0A0G4GHU7"/>
<dbReference type="PANTHER" id="PTHR42791">
    <property type="entry name" value="GNAT FAMILY ACETYLTRANSFERASE"/>
    <property type="match status" value="1"/>
</dbReference>
<dbReference type="VEuPathDB" id="CryptoDB:Cvel_652"/>
<dbReference type="InterPro" id="IPR052523">
    <property type="entry name" value="Trichothecene_AcTrans"/>
</dbReference>
<dbReference type="InterPro" id="IPR000182">
    <property type="entry name" value="GNAT_dom"/>
</dbReference>
<evidence type="ECO:0000313" key="2">
    <source>
        <dbReference type="EMBL" id="CEM29171.1"/>
    </source>
</evidence>
<sequence>MLLAWKRFFIKDETPEDAPGFLKKEGVDVLDTQKSMKDLKEATALAAKSFAGTEKTDPEWSIHWIIGPKRANFSHPDRIPFCRFILGNLICRQALILVAKGESGDLEAMVAARYLKGPTPKWRDTMEEWVGHLTVLIGGLGPFATCLLTDWKLNRRLFGAVDALHEKHHTAVPGPHLYVGPVAVDPDCQGRGHTGRLMRTLGKYADSKGIPCYLEATGVRNKSIYERFGYRVVESFHPSSFVKQDEEGNVQTEAYAMVRDPQKI</sequence>
<name>A0A0G4GHU7_9ALVE</name>
<protein>
    <recommendedName>
        <fullName evidence="1">N-acetyltransferase domain-containing protein</fullName>
    </recommendedName>
</protein>
<dbReference type="Pfam" id="PF00583">
    <property type="entry name" value="Acetyltransf_1"/>
    <property type="match status" value="1"/>
</dbReference>
<evidence type="ECO:0000259" key="1">
    <source>
        <dbReference type="PROSITE" id="PS51186"/>
    </source>
</evidence>
<dbReference type="PROSITE" id="PS51186">
    <property type="entry name" value="GNAT"/>
    <property type="match status" value="1"/>
</dbReference>
<organism evidence="2">
    <name type="scientific">Chromera velia CCMP2878</name>
    <dbReference type="NCBI Taxonomy" id="1169474"/>
    <lineage>
        <taxon>Eukaryota</taxon>
        <taxon>Sar</taxon>
        <taxon>Alveolata</taxon>
        <taxon>Colpodellida</taxon>
        <taxon>Chromeraceae</taxon>
        <taxon>Chromera</taxon>
    </lineage>
</organism>
<feature type="domain" description="N-acetyltransferase" evidence="1">
    <location>
        <begin position="96"/>
        <end position="262"/>
    </location>
</feature>
<accession>A0A0G4GHU7</accession>
<dbReference type="CDD" id="cd04301">
    <property type="entry name" value="NAT_SF"/>
    <property type="match status" value="1"/>
</dbReference>
<proteinExistence type="predicted"/>
<dbReference type="InterPro" id="IPR016181">
    <property type="entry name" value="Acyl_CoA_acyltransferase"/>
</dbReference>
<dbReference type="EMBL" id="CDMZ01001215">
    <property type="protein sequence ID" value="CEM29171.1"/>
    <property type="molecule type" value="Genomic_DNA"/>
</dbReference>
<dbReference type="SUPFAM" id="SSF55729">
    <property type="entry name" value="Acyl-CoA N-acyltransferases (Nat)"/>
    <property type="match status" value="2"/>
</dbReference>
<dbReference type="GO" id="GO:0016747">
    <property type="term" value="F:acyltransferase activity, transferring groups other than amino-acyl groups"/>
    <property type="evidence" value="ECO:0007669"/>
    <property type="project" value="InterPro"/>
</dbReference>